<feature type="compositionally biased region" description="Basic residues" evidence="1">
    <location>
        <begin position="311"/>
        <end position="321"/>
    </location>
</feature>
<sequence>MCRISIFWHNCDHLIPMTLTCPFQDIPSHTTEPTSTALLGEPCPLCRQQYPRSKQTLTTHQSLLTAQILASILNVSVAQPGFLDMVARFFARGDHKRFDQPGPEKAAYVQRDGYLDALAEESRLAVQALDLSLYVDLDLDDLCDLTPAPNSEPEAHDGHAESNISTPTATAIASWDGLNWEGRNVHPSAGFYYYSTGSRPGSVPKTETEQAPTPTVAPQQLLAAGLASDIAAHDGDGDGNRDWNGTRDQLQVTDLVPYTPIPVAIPMGVGNGSSCALAGKGRNRREESMDASAHAPRKTHEMPRAMLVRRITQRRNGKKRQAMVSIGKSPLARGEHQHRRDKREE</sequence>
<feature type="compositionally biased region" description="Basic residues" evidence="1">
    <location>
        <begin position="336"/>
        <end position="345"/>
    </location>
</feature>
<reference evidence="3" key="1">
    <citation type="journal article" date="2018" name="Proc. Natl. Acad. Sci. U.S.A.">
        <title>Linking secondary metabolites to gene clusters through genome sequencing of six diverse Aspergillus species.</title>
        <authorList>
            <person name="Kaerboelling I."/>
            <person name="Vesth T.C."/>
            <person name="Frisvad J.C."/>
            <person name="Nybo J.L."/>
            <person name="Theobald S."/>
            <person name="Kuo A."/>
            <person name="Bowyer P."/>
            <person name="Matsuda Y."/>
            <person name="Mondo S."/>
            <person name="Lyhne E.K."/>
            <person name="Kogle M.E."/>
            <person name="Clum A."/>
            <person name="Lipzen A."/>
            <person name="Salamov A."/>
            <person name="Ngan C.Y."/>
            <person name="Daum C."/>
            <person name="Chiniquy J."/>
            <person name="Barry K."/>
            <person name="LaButti K."/>
            <person name="Haridas S."/>
            <person name="Simmons B.A."/>
            <person name="Magnuson J.K."/>
            <person name="Mortensen U.H."/>
            <person name="Larsen T.O."/>
            <person name="Grigoriev I.V."/>
            <person name="Baker S.E."/>
            <person name="Andersen M.R."/>
        </authorList>
    </citation>
    <scope>NUCLEOTIDE SEQUENCE [LARGE SCALE GENOMIC DNA]</scope>
    <source>
        <strain evidence="3">IBT 16806</strain>
    </source>
</reference>
<dbReference type="GeneID" id="36529631"/>
<gene>
    <name evidence="2" type="ORF">P174DRAFT_370049</name>
</gene>
<accession>A0A2I1C7N8</accession>
<dbReference type="EMBL" id="MSZS01000004">
    <property type="protein sequence ID" value="PKX93657.1"/>
    <property type="molecule type" value="Genomic_DNA"/>
</dbReference>
<dbReference type="OMA" id="ISIFWHN"/>
<dbReference type="VEuPathDB" id="FungiDB:P174DRAFT_370049"/>
<proteinExistence type="predicted"/>
<dbReference type="OrthoDB" id="4507478at2759"/>
<name>A0A2I1C7N8_ASPN1</name>
<evidence type="ECO:0000313" key="2">
    <source>
        <dbReference type="EMBL" id="PKX93657.1"/>
    </source>
</evidence>
<protein>
    <submittedName>
        <fullName evidence="2">Uncharacterized protein</fullName>
    </submittedName>
</protein>
<dbReference type="Proteomes" id="UP000234474">
    <property type="component" value="Unassembled WGS sequence"/>
</dbReference>
<evidence type="ECO:0000256" key="1">
    <source>
        <dbReference type="SAM" id="MobiDB-lite"/>
    </source>
</evidence>
<dbReference type="AlphaFoldDB" id="A0A2I1C7N8"/>
<comment type="caution">
    <text evidence="2">The sequence shown here is derived from an EMBL/GenBank/DDBJ whole genome shotgun (WGS) entry which is preliminary data.</text>
</comment>
<evidence type="ECO:0000313" key="3">
    <source>
        <dbReference type="Proteomes" id="UP000234474"/>
    </source>
</evidence>
<keyword evidence="3" id="KW-1185">Reference proteome</keyword>
<organism evidence="2 3">
    <name type="scientific">Aspergillus novofumigatus (strain IBT 16806)</name>
    <dbReference type="NCBI Taxonomy" id="1392255"/>
    <lineage>
        <taxon>Eukaryota</taxon>
        <taxon>Fungi</taxon>
        <taxon>Dikarya</taxon>
        <taxon>Ascomycota</taxon>
        <taxon>Pezizomycotina</taxon>
        <taxon>Eurotiomycetes</taxon>
        <taxon>Eurotiomycetidae</taxon>
        <taxon>Eurotiales</taxon>
        <taxon>Aspergillaceae</taxon>
        <taxon>Aspergillus</taxon>
        <taxon>Aspergillus subgen. Fumigati</taxon>
    </lineage>
</organism>
<feature type="region of interest" description="Disordered" evidence="1">
    <location>
        <begin position="277"/>
        <end position="345"/>
    </location>
</feature>
<dbReference type="RefSeq" id="XP_024682252.1">
    <property type="nucleotide sequence ID" value="XM_024822305.1"/>
</dbReference>